<accession>A0ABW5U799</accession>
<dbReference type="RefSeq" id="WP_386376130.1">
    <property type="nucleotide sequence ID" value="NZ_JBHUMP010000045.1"/>
</dbReference>
<dbReference type="SUPFAM" id="SSF51182">
    <property type="entry name" value="RmlC-like cupins"/>
    <property type="match status" value="1"/>
</dbReference>
<dbReference type="InterPro" id="IPR008579">
    <property type="entry name" value="UGlyAH_Cupin_dom"/>
</dbReference>
<dbReference type="InterPro" id="IPR014710">
    <property type="entry name" value="RmlC-like_jellyroll"/>
</dbReference>
<dbReference type="Proteomes" id="UP001597474">
    <property type="component" value="Unassembled WGS sequence"/>
</dbReference>
<dbReference type="PANTHER" id="PTHR40943">
    <property type="entry name" value="CYTOPLASMIC PROTEIN-RELATED"/>
    <property type="match status" value="1"/>
</dbReference>
<dbReference type="CDD" id="cd02227">
    <property type="entry name" value="cupin_TM1112-like"/>
    <property type="match status" value="1"/>
</dbReference>
<evidence type="ECO:0000313" key="3">
    <source>
        <dbReference type="Proteomes" id="UP001597474"/>
    </source>
</evidence>
<evidence type="ECO:0000259" key="1">
    <source>
        <dbReference type="Pfam" id="PF05899"/>
    </source>
</evidence>
<feature type="domain" description="(S)-ureidoglycine aminohydrolase cupin" evidence="1">
    <location>
        <begin position="41"/>
        <end position="113"/>
    </location>
</feature>
<dbReference type="InterPro" id="IPR011051">
    <property type="entry name" value="RmlC_Cupin_sf"/>
</dbReference>
<dbReference type="Pfam" id="PF05899">
    <property type="entry name" value="Cupin_3"/>
    <property type="match status" value="1"/>
</dbReference>
<proteinExistence type="predicted"/>
<dbReference type="PANTHER" id="PTHR40943:SF1">
    <property type="entry name" value="CYTOPLASMIC PROTEIN"/>
    <property type="match status" value="1"/>
</dbReference>
<keyword evidence="3" id="KW-1185">Reference proteome</keyword>
<evidence type="ECO:0000313" key="2">
    <source>
        <dbReference type="EMBL" id="MFD2741704.1"/>
    </source>
</evidence>
<organism evidence="2 3">
    <name type="scientific">Sulfitobacter aestuarii</name>
    <dbReference type="NCBI Taxonomy" id="2161676"/>
    <lineage>
        <taxon>Bacteria</taxon>
        <taxon>Pseudomonadati</taxon>
        <taxon>Pseudomonadota</taxon>
        <taxon>Alphaproteobacteria</taxon>
        <taxon>Rhodobacterales</taxon>
        <taxon>Roseobacteraceae</taxon>
        <taxon>Sulfitobacter</taxon>
    </lineage>
</organism>
<reference evidence="3" key="1">
    <citation type="journal article" date="2019" name="Int. J. Syst. Evol. Microbiol.">
        <title>The Global Catalogue of Microorganisms (GCM) 10K type strain sequencing project: providing services to taxonomists for standard genome sequencing and annotation.</title>
        <authorList>
            <consortium name="The Broad Institute Genomics Platform"/>
            <consortium name="The Broad Institute Genome Sequencing Center for Infectious Disease"/>
            <person name="Wu L."/>
            <person name="Ma J."/>
        </authorList>
    </citation>
    <scope>NUCLEOTIDE SEQUENCE [LARGE SCALE GENOMIC DNA]</scope>
    <source>
        <strain evidence="3">TISTR 2562</strain>
    </source>
</reference>
<comment type="caution">
    <text evidence="2">The sequence shown here is derived from an EMBL/GenBank/DDBJ whole genome shotgun (WGS) entry which is preliminary data.</text>
</comment>
<name>A0ABW5U799_9RHOB</name>
<dbReference type="Gene3D" id="2.60.120.10">
    <property type="entry name" value="Jelly Rolls"/>
    <property type="match status" value="1"/>
</dbReference>
<dbReference type="EMBL" id="JBHUMP010000045">
    <property type="protein sequence ID" value="MFD2741704.1"/>
    <property type="molecule type" value="Genomic_DNA"/>
</dbReference>
<protein>
    <submittedName>
        <fullName evidence="2">Cupin domain-containing protein</fullName>
    </submittedName>
</protein>
<sequence length="120" mass="13682">MSKPVIDFKDDVVVSKRRLADLPDRVIDGDPHHETQMRYTSPDGTLLAGTWESTPGKWRAFTGRDEFCYIVSGHVKLISKDGGEQEFRTGDSFLIPEGFEGYWQVLETTVKHFVIRDYSA</sequence>
<gene>
    <name evidence="2" type="ORF">ACFSUD_19285</name>
</gene>